<evidence type="ECO:0000256" key="12">
    <source>
        <dbReference type="ARBA" id="ARBA00031158"/>
    </source>
</evidence>
<gene>
    <name evidence="16" type="ORF">ACFPCY_07805</name>
</gene>
<evidence type="ECO:0000256" key="4">
    <source>
        <dbReference type="ARBA" id="ARBA00013076"/>
    </source>
</evidence>
<comment type="pathway">
    <text evidence="2">Siderophore biosynthesis.</text>
</comment>
<evidence type="ECO:0000313" key="16">
    <source>
        <dbReference type="EMBL" id="MFC4907219.1"/>
    </source>
</evidence>
<evidence type="ECO:0000256" key="10">
    <source>
        <dbReference type="ARBA" id="ARBA00023033"/>
    </source>
</evidence>
<comment type="cofactor">
    <cofactor evidence="1">
        <name>FAD</name>
        <dbReference type="ChEBI" id="CHEBI:57692"/>
    </cofactor>
</comment>
<dbReference type="InterPro" id="IPR036188">
    <property type="entry name" value="FAD/NAD-bd_sf"/>
</dbReference>
<dbReference type="EMBL" id="JBHSIT010000002">
    <property type="protein sequence ID" value="MFC4907219.1"/>
    <property type="molecule type" value="Genomic_DNA"/>
</dbReference>
<protein>
    <recommendedName>
        <fullName evidence="5">L-lysine N6-monooxygenase MbtG</fullName>
        <ecNumber evidence="4">1.14.13.59</ecNumber>
    </recommendedName>
    <alternativeName>
        <fullName evidence="14">Lysine 6-N-hydroxylase</fullName>
    </alternativeName>
    <alternativeName>
        <fullName evidence="13">Lysine N6-hydroxylase</fullName>
    </alternativeName>
    <alternativeName>
        <fullName evidence="11">Lysine-N-oxygenase</fullName>
    </alternativeName>
    <alternativeName>
        <fullName evidence="12">Mycobactin synthase protein G</fullName>
    </alternativeName>
</protein>
<keyword evidence="17" id="KW-1185">Reference proteome</keyword>
<evidence type="ECO:0000313" key="17">
    <source>
        <dbReference type="Proteomes" id="UP001595872"/>
    </source>
</evidence>
<comment type="catalytic activity">
    <reaction evidence="15">
        <text>L-lysine + NADPH + O2 = N(6)-hydroxy-L-lysine + NADP(+) + H2O</text>
        <dbReference type="Rhea" id="RHEA:23228"/>
        <dbReference type="ChEBI" id="CHEBI:15377"/>
        <dbReference type="ChEBI" id="CHEBI:15379"/>
        <dbReference type="ChEBI" id="CHEBI:32551"/>
        <dbReference type="ChEBI" id="CHEBI:57783"/>
        <dbReference type="ChEBI" id="CHEBI:57820"/>
        <dbReference type="ChEBI" id="CHEBI:58349"/>
        <dbReference type="EC" id="1.14.13.59"/>
    </reaction>
</comment>
<dbReference type="EC" id="1.14.13.59" evidence="4"/>
<evidence type="ECO:0000256" key="3">
    <source>
        <dbReference type="ARBA" id="ARBA00007588"/>
    </source>
</evidence>
<evidence type="ECO:0000256" key="13">
    <source>
        <dbReference type="ARBA" id="ARBA00032493"/>
    </source>
</evidence>
<dbReference type="Gene3D" id="3.50.50.60">
    <property type="entry name" value="FAD/NAD(P)-binding domain"/>
    <property type="match status" value="1"/>
</dbReference>
<keyword evidence="6" id="KW-0285">Flavoprotein</keyword>
<reference evidence="17" key="1">
    <citation type="journal article" date="2019" name="Int. J. Syst. Evol. Microbiol.">
        <title>The Global Catalogue of Microorganisms (GCM) 10K type strain sequencing project: providing services to taxonomists for standard genome sequencing and annotation.</title>
        <authorList>
            <consortium name="The Broad Institute Genomics Platform"/>
            <consortium name="The Broad Institute Genome Sequencing Center for Infectious Disease"/>
            <person name="Wu L."/>
            <person name="Ma J."/>
        </authorList>
    </citation>
    <scope>NUCLEOTIDE SEQUENCE [LARGE SCALE GENOMIC DNA]</scope>
    <source>
        <strain evidence="17">KLKA75</strain>
    </source>
</reference>
<sequence>MERQEVELLAIGAGPANLALAVALEELAAPGLADSALIIERHDDIVWQRGMLLPWTQSQVSFLKDLVTLRNPRSEFSFVNYLHSIGRLDEFVNLGSFTPYRMEISGYLRWVGESLRRVRIEFGRRCVSVEPVPEQDGGVHRWLVRTADGGEILCRDLVIGAGRDPHVPDEVAALPRERVVHSTEYSARIADLDPAAEHRIVVVGGAQSAAEMYWASYQNLPNAQVTMVMRSIGLNAYESSKFTNELFYSSFVDEFHNALPEAREQLLREMHRTNYAGLAPGMLDTLYREMYQERLTGGDRMHMITMTEIVGARMEDGEVVLTLLDRKQRRTRELRCDMVLLGTGFDRAMPRLARDLAAAAGVGGATVDRNYRMNLPPEYTAGCYLQGVNEATHGIADSLLSVLAVRSQEIVADLLAHREPAVAAPAATASAADATAAASEPALLLNAK</sequence>
<evidence type="ECO:0000256" key="14">
    <source>
        <dbReference type="ARBA" id="ARBA00032738"/>
    </source>
</evidence>
<keyword evidence="7" id="KW-0274">FAD</keyword>
<keyword evidence="8" id="KW-0521">NADP</keyword>
<accession>A0ABV9TUF9</accession>
<organism evidence="16 17">
    <name type="scientific">Actinomadura gamaensis</name>
    <dbReference type="NCBI Taxonomy" id="1763541"/>
    <lineage>
        <taxon>Bacteria</taxon>
        <taxon>Bacillati</taxon>
        <taxon>Actinomycetota</taxon>
        <taxon>Actinomycetes</taxon>
        <taxon>Streptosporangiales</taxon>
        <taxon>Thermomonosporaceae</taxon>
        <taxon>Actinomadura</taxon>
    </lineage>
</organism>
<comment type="similarity">
    <text evidence="3">Belongs to the lysine N(6)-hydroxylase/L-ornithine N(5)-oxygenase family.</text>
</comment>
<dbReference type="RefSeq" id="WP_378252957.1">
    <property type="nucleotide sequence ID" value="NZ_JBHSIT010000002.1"/>
</dbReference>
<keyword evidence="10" id="KW-0503">Monooxygenase</keyword>
<evidence type="ECO:0000256" key="9">
    <source>
        <dbReference type="ARBA" id="ARBA00023002"/>
    </source>
</evidence>
<evidence type="ECO:0000256" key="6">
    <source>
        <dbReference type="ARBA" id="ARBA00022630"/>
    </source>
</evidence>
<evidence type="ECO:0000256" key="11">
    <source>
        <dbReference type="ARBA" id="ARBA00029939"/>
    </source>
</evidence>
<dbReference type="PRINTS" id="PR00368">
    <property type="entry name" value="FADPNR"/>
</dbReference>
<proteinExistence type="inferred from homology"/>
<comment type="caution">
    <text evidence="16">The sequence shown here is derived from an EMBL/GenBank/DDBJ whole genome shotgun (WGS) entry which is preliminary data.</text>
</comment>
<dbReference type="Pfam" id="PF13434">
    <property type="entry name" value="Lys_Orn_oxgnase"/>
    <property type="match status" value="1"/>
</dbReference>
<keyword evidence="9" id="KW-0560">Oxidoreductase</keyword>
<evidence type="ECO:0000256" key="1">
    <source>
        <dbReference type="ARBA" id="ARBA00001974"/>
    </source>
</evidence>
<dbReference type="SUPFAM" id="SSF51905">
    <property type="entry name" value="FAD/NAD(P)-binding domain"/>
    <property type="match status" value="2"/>
</dbReference>
<evidence type="ECO:0000256" key="2">
    <source>
        <dbReference type="ARBA" id="ARBA00004924"/>
    </source>
</evidence>
<evidence type="ECO:0000256" key="8">
    <source>
        <dbReference type="ARBA" id="ARBA00022857"/>
    </source>
</evidence>
<evidence type="ECO:0000256" key="7">
    <source>
        <dbReference type="ARBA" id="ARBA00022827"/>
    </source>
</evidence>
<evidence type="ECO:0000256" key="5">
    <source>
        <dbReference type="ARBA" id="ARBA00016406"/>
    </source>
</evidence>
<dbReference type="InterPro" id="IPR025700">
    <property type="entry name" value="Lys/Orn_oxygenase"/>
</dbReference>
<dbReference type="PANTHER" id="PTHR42802:SF1">
    <property type="entry name" value="L-ORNITHINE N(5)-MONOOXYGENASE"/>
    <property type="match status" value="1"/>
</dbReference>
<name>A0ABV9TUF9_9ACTN</name>
<dbReference type="PANTHER" id="PTHR42802">
    <property type="entry name" value="MONOOXYGENASE"/>
    <property type="match status" value="1"/>
</dbReference>
<dbReference type="Proteomes" id="UP001595872">
    <property type="component" value="Unassembled WGS sequence"/>
</dbReference>
<evidence type="ECO:0000256" key="15">
    <source>
        <dbReference type="ARBA" id="ARBA00048407"/>
    </source>
</evidence>